<feature type="region of interest" description="Disordered" evidence="1">
    <location>
        <begin position="1"/>
        <end position="66"/>
    </location>
</feature>
<protein>
    <recommendedName>
        <fullName evidence="4">SrpA-related protein</fullName>
    </recommendedName>
</protein>
<keyword evidence="3" id="KW-1185">Reference proteome</keyword>
<dbReference type="InterPro" id="IPR021973">
    <property type="entry name" value="SprA-related"/>
</dbReference>
<sequence>MLGVRFSPDVPVGHRTTPISPSASSAEGSVPGTKFSAAPSTPISPTNVSVRNKPSSASLGSDKATTLHSSNIVDLSRVSSDLVSDVNLGLDLKSISSASDTNLSVNLSGANSSQTSFSLNLGPLTVRGLVNPTEQATDLSPRFKHSVVSEPQESIKPFDTPVTKAQGQEIDHNMQERGGGSPDGSAEEGMEPIFPPFAGDDSVVSADEGDAQKADAKRDAIALLEQQLLKELSSRDAEVKAHEQAHSTVGGNLAQSPQFSYEKGSDGRRYAVNGEVQIDISVVAGDPLATVNKMKKVYAAAMAPTNPSMADIRVASEALKKLNDAKAQLVDVRQEKPLSLDEMKPLISAQSAIKGVVFPEPHKPQVFGEVDEDGAISSSLVDSPSPLDDVFTVSPLIELINEQIPSSADPISESSTESSTESAPVELSTGTLSFGSERIAKYYAANAFTEDVYPKADSLYQSV</sequence>
<name>A0ABX5X529_9GAMM</name>
<feature type="compositionally biased region" description="Polar residues" evidence="1">
    <location>
        <begin position="246"/>
        <end position="259"/>
    </location>
</feature>
<proteinExistence type="predicted"/>
<organism evidence="2 3">
    <name type="scientific">Shewanella psychropiezotolerans</name>
    <dbReference type="NCBI Taxonomy" id="2593655"/>
    <lineage>
        <taxon>Bacteria</taxon>
        <taxon>Pseudomonadati</taxon>
        <taxon>Pseudomonadota</taxon>
        <taxon>Gammaproteobacteria</taxon>
        <taxon>Alteromonadales</taxon>
        <taxon>Shewanellaceae</taxon>
        <taxon>Shewanella</taxon>
    </lineage>
</organism>
<evidence type="ECO:0000313" key="3">
    <source>
        <dbReference type="Proteomes" id="UP000315947"/>
    </source>
</evidence>
<reference evidence="2 3" key="1">
    <citation type="submission" date="2019-07" db="EMBL/GenBank/DDBJ databases">
        <title>Shewanella sp. YLB-06 whole genomic sequence.</title>
        <authorList>
            <person name="Yu L."/>
        </authorList>
    </citation>
    <scope>NUCLEOTIDE SEQUENCE [LARGE SCALE GENOMIC DNA]</scope>
    <source>
        <strain evidence="2 3">YLB-06</strain>
    </source>
</reference>
<feature type="compositionally biased region" description="Polar residues" evidence="1">
    <location>
        <begin position="38"/>
        <end position="66"/>
    </location>
</feature>
<dbReference type="Pfam" id="PF12118">
    <property type="entry name" value="SprA-related"/>
    <property type="match status" value="1"/>
</dbReference>
<dbReference type="EMBL" id="CP041614">
    <property type="protein sequence ID" value="QDO84366.1"/>
    <property type="molecule type" value="Genomic_DNA"/>
</dbReference>
<feature type="region of interest" description="Disordered" evidence="1">
    <location>
        <begin position="404"/>
        <end position="428"/>
    </location>
</feature>
<evidence type="ECO:0000313" key="2">
    <source>
        <dbReference type="EMBL" id="QDO84366.1"/>
    </source>
</evidence>
<evidence type="ECO:0000256" key="1">
    <source>
        <dbReference type="SAM" id="MobiDB-lite"/>
    </source>
</evidence>
<accession>A0ABX5X529</accession>
<gene>
    <name evidence="2" type="ORF">FM037_15530</name>
</gene>
<feature type="region of interest" description="Disordered" evidence="1">
    <location>
        <begin position="242"/>
        <end position="266"/>
    </location>
</feature>
<feature type="compositionally biased region" description="Low complexity" evidence="1">
    <location>
        <begin position="404"/>
        <end position="424"/>
    </location>
</feature>
<evidence type="ECO:0008006" key="4">
    <source>
        <dbReference type="Google" id="ProtNLM"/>
    </source>
</evidence>
<dbReference type="Proteomes" id="UP000315947">
    <property type="component" value="Chromosome"/>
</dbReference>
<feature type="compositionally biased region" description="Polar residues" evidence="1">
    <location>
        <begin position="17"/>
        <end position="27"/>
    </location>
</feature>
<feature type="region of interest" description="Disordered" evidence="1">
    <location>
        <begin position="166"/>
        <end position="212"/>
    </location>
</feature>